<comment type="caution">
    <text evidence="1">The sequence shown here is derived from an EMBL/GenBank/DDBJ whole genome shotgun (WGS) entry which is preliminary data.</text>
</comment>
<evidence type="ECO:0000313" key="2">
    <source>
        <dbReference type="Proteomes" id="UP001151760"/>
    </source>
</evidence>
<reference evidence="1" key="2">
    <citation type="submission" date="2022-01" db="EMBL/GenBank/DDBJ databases">
        <authorList>
            <person name="Yamashiro T."/>
            <person name="Shiraishi A."/>
            <person name="Satake H."/>
            <person name="Nakayama K."/>
        </authorList>
    </citation>
    <scope>NUCLEOTIDE SEQUENCE</scope>
</reference>
<keyword evidence="2" id="KW-1185">Reference proteome</keyword>
<name>A0ABQ5CHC9_9ASTR</name>
<gene>
    <name evidence="1" type="ORF">Tco_0906761</name>
</gene>
<proteinExistence type="predicted"/>
<accession>A0ABQ5CHC9</accession>
<protein>
    <submittedName>
        <fullName evidence="1">Uncharacterized protein</fullName>
    </submittedName>
</protein>
<reference evidence="1" key="1">
    <citation type="journal article" date="2022" name="Int. J. Mol. Sci.">
        <title>Draft Genome of Tanacetum Coccineum: Genomic Comparison of Closely Related Tanacetum-Family Plants.</title>
        <authorList>
            <person name="Yamashiro T."/>
            <person name="Shiraishi A."/>
            <person name="Nakayama K."/>
            <person name="Satake H."/>
        </authorList>
    </citation>
    <scope>NUCLEOTIDE SEQUENCE</scope>
</reference>
<sequence>MLGCGRRMVRRGGPIRDVGCSGLDCLSDQVRLRRRFGAWGNDSHDDGKRIEIGLHGCRILYLKWIPSKLPIIKLARSSGSYEKERQDCDDGSRLEENLVVKSSDEEIVKFPTQHATTKISGEDEDEPFMMLGSDLNTIKEDFSNDLDRQHLADENLYECLVETRIGLCGKKNMGSQNHVRQDYGATP</sequence>
<evidence type="ECO:0000313" key="1">
    <source>
        <dbReference type="EMBL" id="GJT26486.1"/>
    </source>
</evidence>
<dbReference type="EMBL" id="BQNB010014297">
    <property type="protein sequence ID" value="GJT26486.1"/>
    <property type="molecule type" value="Genomic_DNA"/>
</dbReference>
<organism evidence="1 2">
    <name type="scientific">Tanacetum coccineum</name>
    <dbReference type="NCBI Taxonomy" id="301880"/>
    <lineage>
        <taxon>Eukaryota</taxon>
        <taxon>Viridiplantae</taxon>
        <taxon>Streptophyta</taxon>
        <taxon>Embryophyta</taxon>
        <taxon>Tracheophyta</taxon>
        <taxon>Spermatophyta</taxon>
        <taxon>Magnoliopsida</taxon>
        <taxon>eudicotyledons</taxon>
        <taxon>Gunneridae</taxon>
        <taxon>Pentapetalae</taxon>
        <taxon>asterids</taxon>
        <taxon>campanulids</taxon>
        <taxon>Asterales</taxon>
        <taxon>Asteraceae</taxon>
        <taxon>Asteroideae</taxon>
        <taxon>Anthemideae</taxon>
        <taxon>Anthemidinae</taxon>
        <taxon>Tanacetum</taxon>
    </lineage>
</organism>
<dbReference type="Proteomes" id="UP001151760">
    <property type="component" value="Unassembled WGS sequence"/>
</dbReference>